<organism evidence="2">
    <name type="scientific">freshwater metagenome</name>
    <dbReference type="NCBI Taxonomy" id="449393"/>
    <lineage>
        <taxon>unclassified sequences</taxon>
        <taxon>metagenomes</taxon>
        <taxon>ecological metagenomes</taxon>
    </lineage>
</organism>
<proteinExistence type="predicted"/>
<evidence type="ECO:0000313" key="2">
    <source>
        <dbReference type="EMBL" id="CAB4949525.1"/>
    </source>
</evidence>
<sequence>MTTTRRLPRRLGATLAASAAALLLTAGAASADSIAYVKDGNVWLTTTDASRQYQVTFDGGYSTVSQADSGRIAALRGDRIVTLNPDGSIVNADGSKRHDILTPHSYSMPGTQFRGPFDPAISPDGMKIAYTWYYTQLGETPNCTPSTGCQTVYGRQGTNYVSPDGRSPFDEPGWSEQTGWVGPSWVGDGGATLISDPIQVGNEDVVQHTPGDESNGIPGAISRWFFDPSAKGMADGEMTRNKEKLAYVTGPEHKELWLYRAKGGHPYVPENCYRLTDGVGRINSPSWSPDGTTLAFADDTGVNVLPLPSFASDCGTPTAEHTKRLLIPGATNPDWGPADVPPARPTPAPVPAPAPAPKPGGPGTKPTPTKNTTTTPNGAAITLTTRVRLRTALRKGLTVRVSGVKAGTVKAVALHAGRTVASGRAKVGRTGKAPVKLTFTKKARRSLAKRTTVKLALKAGKARGTVTLKR</sequence>
<dbReference type="Gene3D" id="2.120.10.30">
    <property type="entry name" value="TolB, C-terminal domain"/>
    <property type="match status" value="1"/>
</dbReference>
<dbReference type="InterPro" id="IPR011659">
    <property type="entry name" value="WD40"/>
</dbReference>
<dbReference type="InterPro" id="IPR011042">
    <property type="entry name" value="6-blade_b-propeller_TolB-like"/>
</dbReference>
<accession>A0A6J7K1Y5</accession>
<feature type="region of interest" description="Disordered" evidence="1">
    <location>
        <begin position="326"/>
        <end position="379"/>
    </location>
</feature>
<name>A0A6J7K1Y5_9ZZZZ</name>
<feature type="compositionally biased region" description="Low complexity" evidence="1">
    <location>
        <begin position="364"/>
        <end position="379"/>
    </location>
</feature>
<dbReference type="EMBL" id="CAFBMK010000327">
    <property type="protein sequence ID" value="CAB4949525.1"/>
    <property type="molecule type" value="Genomic_DNA"/>
</dbReference>
<dbReference type="Pfam" id="PF07676">
    <property type="entry name" value="PD40"/>
    <property type="match status" value="2"/>
</dbReference>
<dbReference type="AlphaFoldDB" id="A0A6J7K1Y5"/>
<reference evidence="2" key="1">
    <citation type="submission" date="2020-05" db="EMBL/GenBank/DDBJ databases">
        <authorList>
            <person name="Chiriac C."/>
            <person name="Salcher M."/>
            <person name="Ghai R."/>
            <person name="Kavagutti S V."/>
        </authorList>
    </citation>
    <scope>NUCLEOTIDE SEQUENCE</scope>
</reference>
<feature type="compositionally biased region" description="Pro residues" evidence="1">
    <location>
        <begin position="339"/>
        <end position="360"/>
    </location>
</feature>
<evidence type="ECO:0000256" key="1">
    <source>
        <dbReference type="SAM" id="MobiDB-lite"/>
    </source>
</evidence>
<protein>
    <submittedName>
        <fullName evidence="2">Unannotated protein</fullName>
    </submittedName>
</protein>
<dbReference type="SUPFAM" id="SSF69304">
    <property type="entry name" value="Tricorn protease N-terminal domain"/>
    <property type="match status" value="1"/>
</dbReference>
<gene>
    <name evidence="2" type="ORF">UFOPK3564_03415</name>
</gene>